<dbReference type="Proteomes" id="UP001159405">
    <property type="component" value="Unassembled WGS sequence"/>
</dbReference>
<organism evidence="3 4">
    <name type="scientific">Porites lobata</name>
    <dbReference type="NCBI Taxonomy" id="104759"/>
    <lineage>
        <taxon>Eukaryota</taxon>
        <taxon>Metazoa</taxon>
        <taxon>Cnidaria</taxon>
        <taxon>Anthozoa</taxon>
        <taxon>Hexacorallia</taxon>
        <taxon>Scleractinia</taxon>
        <taxon>Fungiina</taxon>
        <taxon>Poritidae</taxon>
        <taxon>Porites</taxon>
    </lineage>
</organism>
<dbReference type="EMBL" id="CALNXK010000001">
    <property type="protein sequence ID" value="CAH3032557.1"/>
    <property type="molecule type" value="Genomic_DNA"/>
</dbReference>
<gene>
    <name evidence="3" type="ORF">PLOB_00000013</name>
</gene>
<name>A0ABN8MR10_9CNID</name>
<proteinExistence type="predicted"/>
<evidence type="ECO:0000256" key="2">
    <source>
        <dbReference type="SAM" id="MobiDB-lite"/>
    </source>
</evidence>
<reference evidence="3 4" key="1">
    <citation type="submission" date="2022-05" db="EMBL/GenBank/DDBJ databases">
        <authorList>
            <consortium name="Genoscope - CEA"/>
            <person name="William W."/>
        </authorList>
    </citation>
    <scope>NUCLEOTIDE SEQUENCE [LARGE SCALE GENOMIC DNA]</scope>
</reference>
<evidence type="ECO:0000256" key="1">
    <source>
        <dbReference type="SAM" id="Coils"/>
    </source>
</evidence>
<feature type="region of interest" description="Disordered" evidence="2">
    <location>
        <begin position="1"/>
        <end position="34"/>
    </location>
</feature>
<evidence type="ECO:0000313" key="3">
    <source>
        <dbReference type="EMBL" id="CAH3032557.1"/>
    </source>
</evidence>
<accession>A0ABN8MR10</accession>
<keyword evidence="1" id="KW-0175">Coiled coil</keyword>
<comment type="caution">
    <text evidence="3">The sequence shown here is derived from an EMBL/GenBank/DDBJ whole genome shotgun (WGS) entry which is preliminary data.</text>
</comment>
<keyword evidence="4" id="KW-1185">Reference proteome</keyword>
<feature type="coiled-coil region" evidence="1">
    <location>
        <begin position="35"/>
        <end position="62"/>
    </location>
</feature>
<protein>
    <submittedName>
        <fullName evidence="3">Uncharacterized protein</fullName>
    </submittedName>
</protein>
<evidence type="ECO:0000313" key="4">
    <source>
        <dbReference type="Proteomes" id="UP001159405"/>
    </source>
</evidence>
<sequence length="87" mass="9656">MPQPDGEVQIPRPFVPDPAPGNDAPEPPTGQQARQLTAEEKLEALQLKYEELKKSMDALTKSSVDNLLEKIRHLASPLFRNSIGLRP</sequence>